<evidence type="ECO:0000313" key="1">
    <source>
        <dbReference type="EMBL" id="DAD55722.1"/>
    </source>
</evidence>
<sequence>MEETNQNQISSPFVKIPNGVIELSNTVNSYTCLTYLFLAINKNMLGKVNSSVLFLEECYIDDSIENQKTKASKISKILSCLYLLSNTVINSKKEIICDSIIDIPKYGDYFNHCEFQVEEAIELIEKEKQKLLTKYQRFPQYMLSIKVDNDDINGKFTILTIEDYLAIMSYCLKENHKEKLKIDSLLNTYLLIKMKVNRNQALNKAFPHGWENKEYIALTKLEQLSSLSSVTLRKYLNALLELNLIEKCIVKKKVVFRLK</sequence>
<name>A0A8D9UHI1_9VIRU</name>
<dbReference type="EMBL" id="BK029940">
    <property type="protein sequence ID" value="DAD55722.1"/>
    <property type="molecule type" value="Genomic_DNA"/>
</dbReference>
<reference evidence="1" key="1">
    <citation type="journal article" date="2021" name="Proc. Natl. Acad. Sci. U.S.A.">
        <title>A Catalog of Tens of Thousands of Viruses from Human Metagenomes Reveals Hidden Associations with Chronic Diseases.</title>
        <authorList>
            <person name="Tisza M.J."/>
            <person name="Buck C.B."/>
        </authorList>
    </citation>
    <scope>NUCLEOTIDE SEQUENCE</scope>
    <source>
        <strain evidence="1">CtOZu12</strain>
    </source>
</reference>
<proteinExistence type="predicted"/>
<protein>
    <submittedName>
        <fullName evidence="1">Uncharacterized protein</fullName>
    </submittedName>
</protein>
<organism evidence="1">
    <name type="scientific">Bacteriophage sp</name>
    <dbReference type="NCBI Taxonomy" id="38018"/>
    <lineage>
        <taxon>Viruses</taxon>
    </lineage>
</organism>
<accession>A0A8D9UHI1</accession>